<dbReference type="GO" id="GO:0004672">
    <property type="term" value="F:protein kinase activity"/>
    <property type="evidence" value="ECO:0007669"/>
    <property type="project" value="InterPro"/>
</dbReference>
<comment type="caution">
    <text evidence="5">The sequence shown here is derived from an EMBL/GenBank/DDBJ whole genome shotgun (WGS) entry which is preliminary data.</text>
</comment>
<dbReference type="Pfam" id="PF07714">
    <property type="entry name" value="PK_Tyr_Ser-Thr"/>
    <property type="match status" value="1"/>
</dbReference>
<dbReference type="InterPro" id="IPR011009">
    <property type="entry name" value="Kinase-like_dom_sf"/>
</dbReference>
<dbReference type="InterPro" id="IPR001245">
    <property type="entry name" value="Ser-Thr/Tyr_kinase_cat_dom"/>
</dbReference>
<dbReference type="PROSITE" id="PS50011">
    <property type="entry name" value="PROTEIN_KINASE_DOM"/>
    <property type="match status" value="1"/>
</dbReference>
<proteinExistence type="predicted"/>
<dbReference type="InterPro" id="IPR050198">
    <property type="entry name" value="Non-receptor_tyrosine_kinases"/>
</dbReference>
<evidence type="ECO:0000259" key="4">
    <source>
        <dbReference type="PROSITE" id="PS50011"/>
    </source>
</evidence>
<evidence type="ECO:0000313" key="6">
    <source>
        <dbReference type="Proteomes" id="UP001178507"/>
    </source>
</evidence>
<dbReference type="EMBL" id="CAUJNA010003588">
    <property type="protein sequence ID" value="CAJ1405517.1"/>
    <property type="molecule type" value="Genomic_DNA"/>
</dbReference>
<dbReference type="Proteomes" id="UP001178507">
    <property type="component" value="Unassembled WGS sequence"/>
</dbReference>
<evidence type="ECO:0000256" key="2">
    <source>
        <dbReference type="ARBA" id="ARBA00022840"/>
    </source>
</evidence>
<feature type="domain" description="Protein kinase" evidence="4">
    <location>
        <begin position="56"/>
        <end position="342"/>
    </location>
</feature>
<feature type="compositionally biased region" description="Low complexity" evidence="3">
    <location>
        <begin position="378"/>
        <end position="391"/>
    </location>
</feature>
<dbReference type="InterPro" id="IPR000719">
    <property type="entry name" value="Prot_kinase_dom"/>
</dbReference>
<gene>
    <name evidence="5" type="ORF">EVOR1521_LOCUS27702</name>
</gene>
<reference evidence="5" key="1">
    <citation type="submission" date="2023-08" db="EMBL/GenBank/DDBJ databases">
        <authorList>
            <person name="Chen Y."/>
            <person name="Shah S."/>
            <person name="Dougan E. K."/>
            <person name="Thang M."/>
            <person name="Chan C."/>
        </authorList>
    </citation>
    <scope>NUCLEOTIDE SEQUENCE</scope>
</reference>
<feature type="region of interest" description="Disordered" evidence="3">
    <location>
        <begin position="16"/>
        <end position="46"/>
    </location>
</feature>
<name>A0AA36NFV5_9DINO</name>
<accession>A0AA36NFV5</accession>
<dbReference type="PRINTS" id="PR00109">
    <property type="entry name" value="TYRKINASE"/>
</dbReference>
<dbReference type="Gene3D" id="1.10.510.10">
    <property type="entry name" value="Transferase(Phosphotransferase) domain 1"/>
    <property type="match status" value="1"/>
</dbReference>
<feature type="region of interest" description="Disordered" evidence="3">
    <location>
        <begin position="377"/>
        <end position="445"/>
    </location>
</feature>
<sequence length="636" mass="68116">MMRAAGAKAAAKAKAKAGAKAAPKAAPKAAAGSDARTVPQDFPPLPGLPPLPLEALTVGEEIGKGRFKNVNRGVLKSYVGNDGNEADRDIVVIRYSRGKPECIIELQVLSRLALLQEAADNVPRVYGAAEQGRDLILVQERAAFGSLKAVVQNAEGPWTPAHGLRTAKQIASGMHSLESARVAHADLSCRNILVQRLSQDPDSILVKVTDFGLSAIIEEGMDHKIRKQPQATRWVSPETVAHQKLSCRADVWSVGALLWEAFSGGNAPWVNWPKRTEVAARMREMAEAAPGSPEASFDAAPEFPAQDGYPAAAHAALLSCFQVDEYARPKFLDLLKKYEEAIRLEADQTLTEEIPKVAGACVAEVPSNPEVEAALMETSASPGAPSTSAPSAPLPTAPLPAVPLPTSPSASPSASLAPSPAHEAPPNLPRTEGAVPKSKSQRFSQKWPETCSAQVDIGSNEVLTLIAQQKEMLEMLRSELHEMRSKSLPKERISCGGVPQRETLIPLSDDGVAIKPAHQMAMAGTFGTWTLRTLAGPGLMRKQEFQDKEDAWQAFIYCADTAQPCHLLDPSGQSRASSGWTGACQFQRVQQAVHHDPSFATYRVSAPFPTLRGGFGAATPPLPAWMPAEPRVRFLC</sequence>
<dbReference type="AlphaFoldDB" id="A0AA36NFV5"/>
<feature type="compositionally biased region" description="Pro residues" evidence="3">
    <location>
        <begin position="392"/>
        <end position="406"/>
    </location>
</feature>
<dbReference type="GO" id="GO:0005524">
    <property type="term" value="F:ATP binding"/>
    <property type="evidence" value="ECO:0007669"/>
    <property type="project" value="UniProtKB-KW"/>
</dbReference>
<evidence type="ECO:0000313" key="5">
    <source>
        <dbReference type="EMBL" id="CAJ1405517.1"/>
    </source>
</evidence>
<protein>
    <recommendedName>
        <fullName evidence="4">Protein kinase domain-containing protein</fullName>
    </recommendedName>
</protein>
<keyword evidence="2" id="KW-0067">ATP-binding</keyword>
<keyword evidence="6" id="KW-1185">Reference proteome</keyword>
<feature type="compositionally biased region" description="Low complexity" evidence="3">
    <location>
        <begin position="407"/>
        <end position="425"/>
    </location>
</feature>
<evidence type="ECO:0000256" key="3">
    <source>
        <dbReference type="SAM" id="MobiDB-lite"/>
    </source>
</evidence>
<dbReference type="SUPFAM" id="SSF56112">
    <property type="entry name" value="Protein kinase-like (PK-like)"/>
    <property type="match status" value="1"/>
</dbReference>
<evidence type="ECO:0000256" key="1">
    <source>
        <dbReference type="ARBA" id="ARBA00022741"/>
    </source>
</evidence>
<keyword evidence="1" id="KW-0547">Nucleotide-binding</keyword>
<dbReference type="PANTHER" id="PTHR24418">
    <property type="entry name" value="TYROSINE-PROTEIN KINASE"/>
    <property type="match status" value="1"/>
</dbReference>
<organism evidence="5 6">
    <name type="scientific">Effrenium voratum</name>
    <dbReference type="NCBI Taxonomy" id="2562239"/>
    <lineage>
        <taxon>Eukaryota</taxon>
        <taxon>Sar</taxon>
        <taxon>Alveolata</taxon>
        <taxon>Dinophyceae</taxon>
        <taxon>Suessiales</taxon>
        <taxon>Symbiodiniaceae</taxon>
        <taxon>Effrenium</taxon>
    </lineage>
</organism>
<feature type="compositionally biased region" description="Low complexity" evidence="3">
    <location>
        <begin position="18"/>
        <end position="32"/>
    </location>
</feature>